<dbReference type="SUPFAM" id="SSF46785">
    <property type="entry name" value="Winged helix' DNA-binding domain"/>
    <property type="match status" value="1"/>
</dbReference>
<feature type="domain" description="HTH lysR-type" evidence="5">
    <location>
        <begin position="52"/>
        <end position="109"/>
    </location>
</feature>
<dbReference type="InterPro" id="IPR005119">
    <property type="entry name" value="LysR_subst-bd"/>
</dbReference>
<dbReference type="PANTHER" id="PTHR30419:SF8">
    <property type="entry name" value="NITROGEN ASSIMILATION TRANSCRIPTIONAL ACTIVATOR-RELATED"/>
    <property type="match status" value="1"/>
</dbReference>
<dbReference type="SUPFAM" id="SSF53850">
    <property type="entry name" value="Periplasmic binding protein-like II"/>
    <property type="match status" value="1"/>
</dbReference>
<dbReference type="Pfam" id="PF03466">
    <property type="entry name" value="LysR_substrate"/>
    <property type="match status" value="1"/>
</dbReference>
<dbReference type="Pfam" id="PF00126">
    <property type="entry name" value="HTH_1"/>
    <property type="match status" value="1"/>
</dbReference>
<evidence type="ECO:0000256" key="1">
    <source>
        <dbReference type="ARBA" id="ARBA00009437"/>
    </source>
</evidence>
<evidence type="ECO:0000256" key="3">
    <source>
        <dbReference type="ARBA" id="ARBA00023125"/>
    </source>
</evidence>
<reference evidence="6 7" key="1">
    <citation type="submission" date="2019-07" db="EMBL/GenBank/DDBJ databases">
        <title>Qingshengfaniella alkalisoli gen. nov., sp. nov., isolated from saline soil.</title>
        <authorList>
            <person name="Xu L."/>
            <person name="Huang X.-X."/>
            <person name="Sun J.-Q."/>
        </authorList>
    </citation>
    <scope>NUCLEOTIDE SEQUENCE [LARGE SCALE GENOMIC DNA]</scope>
    <source>
        <strain evidence="6 7">DSM 27279</strain>
    </source>
</reference>
<dbReference type="PROSITE" id="PS50931">
    <property type="entry name" value="HTH_LYSR"/>
    <property type="match status" value="1"/>
</dbReference>
<dbReference type="GO" id="GO:0003677">
    <property type="term" value="F:DNA binding"/>
    <property type="evidence" value="ECO:0007669"/>
    <property type="project" value="UniProtKB-KW"/>
</dbReference>
<keyword evidence="3" id="KW-0238">DNA-binding</keyword>
<evidence type="ECO:0000259" key="5">
    <source>
        <dbReference type="PROSITE" id="PS50931"/>
    </source>
</evidence>
<dbReference type="GO" id="GO:0003700">
    <property type="term" value="F:DNA-binding transcription factor activity"/>
    <property type="evidence" value="ECO:0007669"/>
    <property type="project" value="InterPro"/>
</dbReference>
<dbReference type="GO" id="GO:0005829">
    <property type="term" value="C:cytosol"/>
    <property type="evidence" value="ECO:0007669"/>
    <property type="project" value="TreeGrafter"/>
</dbReference>
<protein>
    <submittedName>
        <fullName evidence="6">LysR family transcriptional regulator</fullName>
    </submittedName>
</protein>
<keyword evidence="2" id="KW-0805">Transcription regulation</keyword>
<sequence>MVRMLHGVLLVSIGAVVLSPLQGECHVCIGLAADSAMPCPVFCNAGAFVSLTYLRLFACIDEIARAGSIRKAAQTLYITPSALDRRLQELEQQIGAPLFERHARGMRVTAAGEIFLHHIRAHRADAERVRTEIEQLKGLQRGTVTLAASQALTFSVLPDALNAFQRDNPGIRVVVRIDSHMAILRALREFAVDVAALYSMPPADDLSVLHVLDQGLCAVMAADHPLAGEPSLRMRQCLQYPLALPDASLGLRSLIDGVIARGSTAPRVMLESNSLEMLRTYVRGNDAISFQIPAGASLERTYDGVVARRIEERGLARRQLTVAQLRGRHLPLAAARFVEVLKARLPA</sequence>
<dbReference type="InterPro" id="IPR050950">
    <property type="entry name" value="HTH-type_LysR_regulators"/>
</dbReference>
<name>A0A556AQ10_9BURK</name>
<evidence type="ECO:0000313" key="7">
    <source>
        <dbReference type="Proteomes" id="UP000318405"/>
    </source>
</evidence>
<accession>A0A556AQ10</accession>
<evidence type="ECO:0000256" key="4">
    <source>
        <dbReference type="ARBA" id="ARBA00023163"/>
    </source>
</evidence>
<evidence type="ECO:0000256" key="2">
    <source>
        <dbReference type="ARBA" id="ARBA00023015"/>
    </source>
</evidence>
<dbReference type="Proteomes" id="UP000318405">
    <property type="component" value="Unassembled WGS sequence"/>
</dbReference>
<dbReference type="InterPro" id="IPR000847">
    <property type="entry name" value="LysR_HTH_N"/>
</dbReference>
<keyword evidence="4" id="KW-0804">Transcription</keyword>
<dbReference type="Gene3D" id="1.10.10.10">
    <property type="entry name" value="Winged helix-like DNA-binding domain superfamily/Winged helix DNA-binding domain"/>
    <property type="match status" value="1"/>
</dbReference>
<dbReference type="InterPro" id="IPR036390">
    <property type="entry name" value="WH_DNA-bd_sf"/>
</dbReference>
<dbReference type="EMBL" id="VLTJ01000022">
    <property type="protein sequence ID" value="TSH94989.1"/>
    <property type="molecule type" value="Genomic_DNA"/>
</dbReference>
<dbReference type="Gene3D" id="3.40.190.290">
    <property type="match status" value="1"/>
</dbReference>
<dbReference type="InterPro" id="IPR036388">
    <property type="entry name" value="WH-like_DNA-bd_sf"/>
</dbReference>
<dbReference type="AlphaFoldDB" id="A0A556AQ10"/>
<comment type="caution">
    <text evidence="6">The sequence shown here is derived from an EMBL/GenBank/DDBJ whole genome shotgun (WGS) entry which is preliminary data.</text>
</comment>
<dbReference type="PANTHER" id="PTHR30419">
    <property type="entry name" value="HTH-TYPE TRANSCRIPTIONAL REGULATOR YBHD"/>
    <property type="match status" value="1"/>
</dbReference>
<keyword evidence="7" id="KW-1185">Reference proteome</keyword>
<proteinExistence type="inferred from homology"/>
<dbReference type="OrthoDB" id="8839922at2"/>
<gene>
    <name evidence="6" type="ORF">FOZ76_10955</name>
</gene>
<evidence type="ECO:0000313" key="6">
    <source>
        <dbReference type="EMBL" id="TSH94989.1"/>
    </source>
</evidence>
<comment type="similarity">
    <text evidence="1">Belongs to the LysR transcriptional regulatory family.</text>
</comment>
<organism evidence="6 7">
    <name type="scientific">Verticiella sediminum</name>
    <dbReference type="NCBI Taxonomy" id="1247510"/>
    <lineage>
        <taxon>Bacteria</taxon>
        <taxon>Pseudomonadati</taxon>
        <taxon>Pseudomonadota</taxon>
        <taxon>Betaproteobacteria</taxon>
        <taxon>Burkholderiales</taxon>
        <taxon>Alcaligenaceae</taxon>
        <taxon>Verticiella</taxon>
    </lineage>
</organism>